<dbReference type="GO" id="GO:0016987">
    <property type="term" value="F:sigma factor activity"/>
    <property type="evidence" value="ECO:0007669"/>
    <property type="project" value="UniProtKB-KW"/>
</dbReference>
<dbReference type="InterPro" id="IPR036388">
    <property type="entry name" value="WH-like_DNA-bd_sf"/>
</dbReference>
<dbReference type="EMBL" id="PVBS01000004">
    <property type="protein sequence ID" value="PRD52002.1"/>
    <property type="molecule type" value="Genomic_DNA"/>
</dbReference>
<dbReference type="InterPro" id="IPR013325">
    <property type="entry name" value="RNA_pol_sigma_r2"/>
</dbReference>
<feature type="domain" description="RNA polymerase sigma factor 70 region 4 type 2" evidence="6">
    <location>
        <begin position="143"/>
        <end position="190"/>
    </location>
</feature>
<sequence length="212" mass="24699">MFATKKVVYFTGAIDTINLKTYHSFSDEELWILIRDGNQFAFAALYNRYWEKLLNTAYSRLDDPVAAQDVVQQLFIDIYVNRDKIVIQSSLVAYLQVALKYKVIDRYRQRLKIDNKLVSLKEAATMCSDSMEEAIEAKHAMDKLGELLILLPEKCRQVFELSRFEEKSQAEISEELNISVSTVKKHMNKAISILRSAMKSDFLLFILLYRYL</sequence>
<accession>A0A2S9JGB8</accession>
<evidence type="ECO:0000259" key="6">
    <source>
        <dbReference type="Pfam" id="PF08281"/>
    </source>
</evidence>
<organism evidence="7 8">
    <name type="scientific">Sphingobacterium gobiense</name>
    <dbReference type="NCBI Taxonomy" id="1382456"/>
    <lineage>
        <taxon>Bacteria</taxon>
        <taxon>Pseudomonadati</taxon>
        <taxon>Bacteroidota</taxon>
        <taxon>Sphingobacteriia</taxon>
        <taxon>Sphingobacteriales</taxon>
        <taxon>Sphingobacteriaceae</taxon>
        <taxon>Sphingobacterium</taxon>
    </lineage>
</organism>
<keyword evidence="8" id="KW-1185">Reference proteome</keyword>
<protein>
    <recommendedName>
        <fullName evidence="9">RNA polymerase sigma-70 factor</fullName>
    </recommendedName>
</protein>
<dbReference type="SUPFAM" id="SSF88946">
    <property type="entry name" value="Sigma2 domain of RNA polymerase sigma factors"/>
    <property type="match status" value="1"/>
</dbReference>
<evidence type="ECO:0000259" key="5">
    <source>
        <dbReference type="Pfam" id="PF04542"/>
    </source>
</evidence>
<comment type="similarity">
    <text evidence="1">Belongs to the sigma-70 factor family. ECF subfamily.</text>
</comment>
<comment type="caution">
    <text evidence="7">The sequence shown here is derived from an EMBL/GenBank/DDBJ whole genome shotgun (WGS) entry which is preliminary data.</text>
</comment>
<dbReference type="NCBIfam" id="TIGR02937">
    <property type="entry name" value="sigma70-ECF"/>
    <property type="match status" value="1"/>
</dbReference>
<evidence type="ECO:0000313" key="8">
    <source>
        <dbReference type="Proteomes" id="UP000238642"/>
    </source>
</evidence>
<keyword evidence="2" id="KW-0805">Transcription regulation</keyword>
<dbReference type="GO" id="GO:0003677">
    <property type="term" value="F:DNA binding"/>
    <property type="evidence" value="ECO:0007669"/>
    <property type="project" value="InterPro"/>
</dbReference>
<keyword evidence="4" id="KW-0804">Transcription</keyword>
<dbReference type="OrthoDB" id="764619at2"/>
<dbReference type="CDD" id="cd06171">
    <property type="entry name" value="Sigma70_r4"/>
    <property type="match status" value="1"/>
</dbReference>
<dbReference type="PANTHER" id="PTHR43133:SF46">
    <property type="entry name" value="RNA POLYMERASE SIGMA-70 FACTOR ECF SUBFAMILY"/>
    <property type="match status" value="1"/>
</dbReference>
<evidence type="ECO:0000256" key="3">
    <source>
        <dbReference type="ARBA" id="ARBA00023082"/>
    </source>
</evidence>
<name>A0A2S9JGB8_9SPHI</name>
<dbReference type="Pfam" id="PF04542">
    <property type="entry name" value="Sigma70_r2"/>
    <property type="match status" value="1"/>
</dbReference>
<evidence type="ECO:0000256" key="1">
    <source>
        <dbReference type="ARBA" id="ARBA00010641"/>
    </source>
</evidence>
<dbReference type="Proteomes" id="UP000238642">
    <property type="component" value="Unassembled WGS sequence"/>
</dbReference>
<dbReference type="InterPro" id="IPR007627">
    <property type="entry name" value="RNA_pol_sigma70_r2"/>
</dbReference>
<proteinExistence type="inferred from homology"/>
<evidence type="ECO:0008006" key="9">
    <source>
        <dbReference type="Google" id="ProtNLM"/>
    </source>
</evidence>
<evidence type="ECO:0000256" key="2">
    <source>
        <dbReference type="ARBA" id="ARBA00023015"/>
    </source>
</evidence>
<dbReference type="Gene3D" id="1.10.10.10">
    <property type="entry name" value="Winged helix-like DNA-binding domain superfamily/Winged helix DNA-binding domain"/>
    <property type="match status" value="1"/>
</dbReference>
<dbReference type="InterPro" id="IPR014284">
    <property type="entry name" value="RNA_pol_sigma-70_dom"/>
</dbReference>
<dbReference type="InterPro" id="IPR013249">
    <property type="entry name" value="RNA_pol_sigma70_r4_t2"/>
</dbReference>
<keyword evidence="3" id="KW-0731">Sigma factor</keyword>
<dbReference type="InterPro" id="IPR039425">
    <property type="entry name" value="RNA_pol_sigma-70-like"/>
</dbReference>
<dbReference type="RefSeq" id="WP_105727438.1">
    <property type="nucleotide sequence ID" value="NZ_PVBS01000004.1"/>
</dbReference>
<dbReference type="GO" id="GO:0006352">
    <property type="term" value="P:DNA-templated transcription initiation"/>
    <property type="evidence" value="ECO:0007669"/>
    <property type="project" value="InterPro"/>
</dbReference>
<reference evidence="7 8" key="1">
    <citation type="submission" date="2018-02" db="EMBL/GenBank/DDBJ databases">
        <title>The draft genome of Sphingobacterium gobiense H7.</title>
        <authorList>
            <person name="Li L."/>
            <person name="Liu L."/>
            <person name="Zhang X."/>
            <person name="Wang T."/>
            <person name="Liang L."/>
        </authorList>
    </citation>
    <scope>NUCLEOTIDE SEQUENCE [LARGE SCALE GENOMIC DNA]</scope>
    <source>
        <strain evidence="7 8">ACCC 05757</strain>
    </source>
</reference>
<dbReference type="PANTHER" id="PTHR43133">
    <property type="entry name" value="RNA POLYMERASE ECF-TYPE SIGMA FACTO"/>
    <property type="match status" value="1"/>
</dbReference>
<dbReference type="InterPro" id="IPR013324">
    <property type="entry name" value="RNA_pol_sigma_r3/r4-like"/>
</dbReference>
<feature type="domain" description="RNA polymerase sigma-70 region 2" evidence="5">
    <location>
        <begin position="45"/>
        <end position="110"/>
    </location>
</feature>
<evidence type="ECO:0000256" key="4">
    <source>
        <dbReference type="ARBA" id="ARBA00023163"/>
    </source>
</evidence>
<dbReference type="AlphaFoldDB" id="A0A2S9JGB8"/>
<gene>
    <name evidence="7" type="ORF">C5749_17035</name>
</gene>
<dbReference type="SUPFAM" id="SSF88659">
    <property type="entry name" value="Sigma3 and sigma4 domains of RNA polymerase sigma factors"/>
    <property type="match status" value="1"/>
</dbReference>
<dbReference type="Pfam" id="PF08281">
    <property type="entry name" value="Sigma70_r4_2"/>
    <property type="match status" value="1"/>
</dbReference>
<evidence type="ECO:0000313" key="7">
    <source>
        <dbReference type="EMBL" id="PRD52002.1"/>
    </source>
</evidence>
<dbReference type="Gene3D" id="1.10.1740.10">
    <property type="match status" value="1"/>
</dbReference>